<dbReference type="SUPFAM" id="SSF81665">
    <property type="entry name" value="Calcium ATPase, transmembrane domain M"/>
    <property type="match status" value="1"/>
</dbReference>
<feature type="transmembrane region" description="Helical" evidence="5">
    <location>
        <begin position="190"/>
        <end position="210"/>
    </location>
</feature>
<keyword evidence="5" id="KW-0472">Membrane</keyword>
<feature type="transmembrane region" description="Helical" evidence="5">
    <location>
        <begin position="118"/>
        <end position="140"/>
    </location>
</feature>
<dbReference type="InterPro" id="IPR006068">
    <property type="entry name" value="ATPase_P-typ_cation-transptr_C"/>
</dbReference>
<dbReference type="PANTHER" id="PTHR24093">
    <property type="entry name" value="CATION TRANSPORTING ATPASE"/>
    <property type="match status" value="1"/>
</dbReference>
<dbReference type="GO" id="GO:0005388">
    <property type="term" value="F:P-type calcium transporter activity"/>
    <property type="evidence" value="ECO:0007669"/>
    <property type="project" value="TreeGrafter"/>
</dbReference>
<evidence type="ECO:0000256" key="4">
    <source>
        <dbReference type="SAM" id="MobiDB-lite"/>
    </source>
</evidence>
<sequence length="305" mass="34698">MGSGCSAVKEVADIILTDNDFEANIRAVMWGRNIFQNISRFLQFQITVNIAVMGTVFIGVLLFGESPLTAVQLLWVNLIMDTFAALALSTEHPDENVIKGKNYKRDVRILSRSIWRQIIGVALWSILVMVVMMILGMFMIEKSNDLNPNAKLYTYLFNVFIFLQLFNEIACRKIGKREFNLLDNFFSNIYFLLVFFGTFTFQIVMTQYFSAISNTVPLSRKEWGICLAIGTSSLLVALILKLTPETWVDKFKVMKIFDEDRAVNNKLLNKWNGVDQGGDGFQRKGDDESDNVLEDGKSDQFETAP</sequence>
<comment type="subcellular location">
    <subcellularLocation>
        <location evidence="1">Endomembrane system</location>
        <topology evidence="1">Multi-pass membrane protein</topology>
    </subcellularLocation>
</comment>
<organism evidence="7">
    <name type="scientific">Strombidium inclinatum</name>
    <dbReference type="NCBI Taxonomy" id="197538"/>
    <lineage>
        <taxon>Eukaryota</taxon>
        <taxon>Sar</taxon>
        <taxon>Alveolata</taxon>
        <taxon>Ciliophora</taxon>
        <taxon>Intramacronucleata</taxon>
        <taxon>Spirotrichea</taxon>
        <taxon>Oligotrichia</taxon>
        <taxon>Strombidiidae</taxon>
        <taxon>Strombidium</taxon>
    </lineage>
</organism>
<feature type="transmembrane region" description="Helical" evidence="5">
    <location>
        <begin position="41"/>
        <end position="64"/>
    </location>
</feature>
<dbReference type="GO" id="GO:0012505">
    <property type="term" value="C:endomembrane system"/>
    <property type="evidence" value="ECO:0007669"/>
    <property type="project" value="UniProtKB-SubCell"/>
</dbReference>
<feature type="transmembrane region" description="Helical" evidence="5">
    <location>
        <begin position="222"/>
        <end position="242"/>
    </location>
</feature>
<evidence type="ECO:0000256" key="3">
    <source>
        <dbReference type="ARBA" id="ARBA00022842"/>
    </source>
</evidence>
<evidence type="ECO:0000259" key="6">
    <source>
        <dbReference type="Pfam" id="PF00689"/>
    </source>
</evidence>
<evidence type="ECO:0000256" key="1">
    <source>
        <dbReference type="ARBA" id="ARBA00004127"/>
    </source>
</evidence>
<feature type="compositionally biased region" description="Basic and acidic residues" evidence="4">
    <location>
        <begin position="294"/>
        <end position="305"/>
    </location>
</feature>
<evidence type="ECO:0000256" key="5">
    <source>
        <dbReference type="SAM" id="Phobius"/>
    </source>
</evidence>
<evidence type="ECO:0000256" key="2">
    <source>
        <dbReference type="ARBA" id="ARBA00022723"/>
    </source>
</evidence>
<gene>
    <name evidence="7" type="ORF">SINC0208_LOCUS3803</name>
</gene>
<evidence type="ECO:0000313" key="7">
    <source>
        <dbReference type="EMBL" id="CAE0323218.1"/>
    </source>
</evidence>
<protein>
    <recommendedName>
        <fullName evidence="6">Cation-transporting P-type ATPase C-terminal domain-containing protein</fullName>
    </recommendedName>
</protein>
<dbReference type="GO" id="GO:0046872">
    <property type="term" value="F:metal ion binding"/>
    <property type="evidence" value="ECO:0007669"/>
    <property type="project" value="UniProtKB-KW"/>
</dbReference>
<dbReference type="EMBL" id="HBIH01009345">
    <property type="protein sequence ID" value="CAE0323218.1"/>
    <property type="molecule type" value="Transcribed_RNA"/>
</dbReference>
<dbReference type="AlphaFoldDB" id="A0A7S3IIW0"/>
<name>A0A7S3IIW0_9SPIT</name>
<dbReference type="PANTHER" id="PTHR24093:SF369">
    <property type="entry name" value="CALCIUM-TRANSPORTING ATPASE"/>
    <property type="match status" value="1"/>
</dbReference>
<dbReference type="Gene3D" id="1.20.1110.10">
    <property type="entry name" value="Calcium-transporting ATPase, transmembrane domain"/>
    <property type="match status" value="1"/>
</dbReference>
<dbReference type="InterPro" id="IPR023298">
    <property type="entry name" value="ATPase_P-typ_TM_dom_sf"/>
</dbReference>
<keyword evidence="5" id="KW-1133">Transmembrane helix</keyword>
<feature type="region of interest" description="Disordered" evidence="4">
    <location>
        <begin position="275"/>
        <end position="305"/>
    </location>
</feature>
<proteinExistence type="predicted"/>
<reference evidence="7" key="1">
    <citation type="submission" date="2021-01" db="EMBL/GenBank/DDBJ databases">
        <authorList>
            <person name="Corre E."/>
            <person name="Pelletier E."/>
            <person name="Niang G."/>
            <person name="Scheremetjew M."/>
            <person name="Finn R."/>
            <person name="Kale V."/>
            <person name="Holt S."/>
            <person name="Cochrane G."/>
            <person name="Meng A."/>
            <person name="Brown T."/>
            <person name="Cohen L."/>
        </authorList>
    </citation>
    <scope>NUCLEOTIDE SEQUENCE</scope>
    <source>
        <strain evidence="7">S3</strain>
    </source>
</reference>
<dbReference type="GO" id="GO:0005886">
    <property type="term" value="C:plasma membrane"/>
    <property type="evidence" value="ECO:0007669"/>
    <property type="project" value="TreeGrafter"/>
</dbReference>
<feature type="domain" description="Cation-transporting P-type ATPase C-terminal" evidence="6">
    <location>
        <begin position="66"/>
        <end position="242"/>
    </location>
</feature>
<feature type="transmembrane region" description="Helical" evidence="5">
    <location>
        <begin position="152"/>
        <end position="170"/>
    </location>
</feature>
<dbReference type="Pfam" id="PF00689">
    <property type="entry name" value="Cation_ATPase_C"/>
    <property type="match status" value="1"/>
</dbReference>
<accession>A0A7S3IIW0</accession>
<feature type="transmembrane region" description="Helical" evidence="5">
    <location>
        <begin position="70"/>
        <end position="89"/>
    </location>
</feature>
<keyword evidence="2" id="KW-0479">Metal-binding</keyword>
<keyword evidence="5" id="KW-0812">Transmembrane</keyword>
<keyword evidence="3" id="KW-0460">Magnesium</keyword>